<dbReference type="CDD" id="cd00167">
    <property type="entry name" value="SANT"/>
    <property type="match status" value="1"/>
</dbReference>
<feature type="region of interest" description="Disordered" evidence="2">
    <location>
        <begin position="106"/>
        <end position="128"/>
    </location>
</feature>
<feature type="domain" description="Myb-like" evidence="3">
    <location>
        <begin position="173"/>
        <end position="226"/>
    </location>
</feature>
<evidence type="ECO:0000256" key="2">
    <source>
        <dbReference type="SAM" id="MobiDB-lite"/>
    </source>
</evidence>
<dbReference type="GO" id="GO:0005737">
    <property type="term" value="C:cytoplasm"/>
    <property type="evidence" value="ECO:0007669"/>
    <property type="project" value="GOC"/>
</dbReference>
<keyword evidence="5" id="KW-1185">Reference proteome</keyword>
<comment type="similarity">
    <text evidence="1">Belongs to the STEEP1 family.</text>
</comment>
<dbReference type="InterPro" id="IPR057965">
    <property type="entry name" value="STEEP1_dom"/>
</dbReference>
<dbReference type="PANTHER" id="PTHR46355:SF1">
    <property type="entry name" value="STING ER EXIT PROTEIN"/>
    <property type="match status" value="1"/>
</dbReference>
<evidence type="ECO:0000313" key="4">
    <source>
        <dbReference type="EMBL" id="KAG1575240.1"/>
    </source>
</evidence>
<dbReference type="PROSITE" id="PS50090">
    <property type="entry name" value="MYB_LIKE"/>
    <property type="match status" value="1"/>
</dbReference>
<gene>
    <name evidence="4" type="ORF">G6F50_001262</name>
</gene>
<dbReference type="AlphaFoldDB" id="A0A9P6ZCH0"/>
<evidence type="ECO:0000259" key="3">
    <source>
        <dbReference type="PROSITE" id="PS50090"/>
    </source>
</evidence>
<dbReference type="Proteomes" id="UP000740926">
    <property type="component" value="Unassembled WGS sequence"/>
</dbReference>
<dbReference type="GO" id="GO:0006888">
    <property type="term" value="P:endoplasmic reticulum to Golgi vesicle-mediated transport"/>
    <property type="evidence" value="ECO:0007669"/>
    <property type="project" value="TreeGrafter"/>
</dbReference>
<dbReference type="Gene3D" id="1.10.10.60">
    <property type="entry name" value="Homeodomain-like"/>
    <property type="match status" value="1"/>
</dbReference>
<dbReference type="GO" id="GO:0090158">
    <property type="term" value="P:endoplasmic reticulum membrane organization"/>
    <property type="evidence" value="ECO:0007669"/>
    <property type="project" value="TreeGrafter"/>
</dbReference>
<protein>
    <recommendedName>
        <fullName evidence="3">Myb-like domain-containing protein</fullName>
    </recommendedName>
</protein>
<dbReference type="EMBL" id="JAANIU010000100">
    <property type="protein sequence ID" value="KAG1575240.1"/>
    <property type="molecule type" value="Genomic_DNA"/>
</dbReference>
<accession>A0A9P6ZCH0</accession>
<evidence type="ECO:0000313" key="5">
    <source>
        <dbReference type="Proteomes" id="UP000740926"/>
    </source>
</evidence>
<dbReference type="Pfam" id="PF25809">
    <property type="entry name" value="STEEP1"/>
    <property type="match status" value="1"/>
</dbReference>
<comment type="caution">
    <text evidence="4">The sequence shown here is derived from an EMBL/GenBank/DDBJ whole genome shotgun (WGS) entry which is preliminary data.</text>
</comment>
<evidence type="ECO:0000256" key="1">
    <source>
        <dbReference type="ARBA" id="ARBA00024205"/>
    </source>
</evidence>
<name>A0A9P6ZCH0_9FUNG</name>
<dbReference type="PANTHER" id="PTHR46355">
    <property type="entry name" value="UPF0428 PROTEIN CXORF56"/>
    <property type="match status" value="1"/>
</dbReference>
<reference evidence="4 5" key="1">
    <citation type="journal article" date="2020" name="Microb. Genom.">
        <title>Genetic diversity of clinical and environmental Mucorales isolates obtained from an investigation of mucormycosis cases among solid organ transplant recipients.</title>
        <authorList>
            <person name="Nguyen M.H."/>
            <person name="Kaul D."/>
            <person name="Muto C."/>
            <person name="Cheng S.J."/>
            <person name="Richter R.A."/>
            <person name="Bruno V.M."/>
            <person name="Liu G."/>
            <person name="Beyhan S."/>
            <person name="Sundermann A.J."/>
            <person name="Mounaud S."/>
            <person name="Pasculle A.W."/>
            <person name="Nierman W.C."/>
            <person name="Driscoll E."/>
            <person name="Cumbie R."/>
            <person name="Clancy C.J."/>
            <person name="Dupont C.L."/>
        </authorList>
    </citation>
    <scope>NUCLEOTIDE SEQUENCE [LARGE SCALE GENOMIC DNA]</scope>
    <source>
        <strain evidence="4 5">GL24</strain>
    </source>
</reference>
<sequence>MTEQMSPREEFEAKRWFAVGAYQAGATDKVISDMIGLSTASVHNIITQFKKTGSPVFSRHGYDENGHLIDSDDELEKNKFTKNKVKKTRPRRPSAKDLVTYVLNKAQESQKEEQSDDGIIEPNINIKQEDEEDEKHNILFYQNRWRPPTPPYSQHQQKRHSFDRTSLLSPPLNNEPKTEHWTAEEDKILMAHLLTRLSSERWPEAVAKLQGKHDIKSCKERWELLRHLLLKGAEKSGTRGWFHSIFETAAKTLVSLDKIISSSVVSSSDHTTQQEQHSKTLYVYYCLCSEFLLVIDADLRQLPRRRTDNSFIVSNTRRTYKLSAEAGDCVLLKRRDGYEKQYRYHCPRCELPVAYEMNEQRKSGAYTYILEGALTDVQGKVPSNALIDIQT</sequence>
<dbReference type="InterPro" id="IPR029704">
    <property type="entry name" value="STEEP-like"/>
</dbReference>
<organism evidence="4 5">
    <name type="scientific">Rhizopus delemar</name>
    <dbReference type="NCBI Taxonomy" id="936053"/>
    <lineage>
        <taxon>Eukaryota</taxon>
        <taxon>Fungi</taxon>
        <taxon>Fungi incertae sedis</taxon>
        <taxon>Mucoromycota</taxon>
        <taxon>Mucoromycotina</taxon>
        <taxon>Mucoromycetes</taxon>
        <taxon>Mucorales</taxon>
        <taxon>Mucorineae</taxon>
        <taxon>Rhizopodaceae</taxon>
        <taxon>Rhizopus</taxon>
    </lineage>
</organism>
<dbReference type="InterPro" id="IPR001005">
    <property type="entry name" value="SANT/Myb"/>
</dbReference>
<proteinExistence type="inferred from homology"/>